<evidence type="ECO:0000313" key="1">
    <source>
        <dbReference type="EMBL" id="KZT01759.1"/>
    </source>
</evidence>
<organism evidence="1 2">
    <name type="scientific">Laetiporus sulphureus 93-53</name>
    <dbReference type="NCBI Taxonomy" id="1314785"/>
    <lineage>
        <taxon>Eukaryota</taxon>
        <taxon>Fungi</taxon>
        <taxon>Dikarya</taxon>
        <taxon>Basidiomycota</taxon>
        <taxon>Agaricomycotina</taxon>
        <taxon>Agaricomycetes</taxon>
        <taxon>Polyporales</taxon>
        <taxon>Laetiporus</taxon>
    </lineage>
</organism>
<protein>
    <submittedName>
        <fullName evidence="1">Uncharacterized protein</fullName>
    </submittedName>
</protein>
<dbReference type="AlphaFoldDB" id="A0A165BW56"/>
<gene>
    <name evidence="1" type="ORF">LAESUDRAFT_763496</name>
</gene>
<keyword evidence="2" id="KW-1185">Reference proteome</keyword>
<evidence type="ECO:0000313" key="2">
    <source>
        <dbReference type="Proteomes" id="UP000076871"/>
    </source>
</evidence>
<accession>A0A165BW56</accession>
<reference evidence="1 2" key="1">
    <citation type="journal article" date="2016" name="Mol. Biol. Evol.">
        <title>Comparative Genomics of Early-Diverging Mushroom-Forming Fungi Provides Insights into the Origins of Lignocellulose Decay Capabilities.</title>
        <authorList>
            <person name="Nagy L.G."/>
            <person name="Riley R."/>
            <person name="Tritt A."/>
            <person name="Adam C."/>
            <person name="Daum C."/>
            <person name="Floudas D."/>
            <person name="Sun H."/>
            <person name="Yadav J.S."/>
            <person name="Pangilinan J."/>
            <person name="Larsson K.H."/>
            <person name="Matsuura K."/>
            <person name="Barry K."/>
            <person name="Labutti K."/>
            <person name="Kuo R."/>
            <person name="Ohm R.A."/>
            <person name="Bhattacharya S.S."/>
            <person name="Shirouzu T."/>
            <person name="Yoshinaga Y."/>
            <person name="Martin F.M."/>
            <person name="Grigoriev I.V."/>
            <person name="Hibbett D.S."/>
        </authorList>
    </citation>
    <scope>NUCLEOTIDE SEQUENCE [LARGE SCALE GENOMIC DNA]</scope>
    <source>
        <strain evidence="1 2">93-53</strain>
    </source>
</reference>
<dbReference type="RefSeq" id="XP_040759499.1">
    <property type="nucleotide sequence ID" value="XM_040913271.1"/>
</dbReference>
<dbReference type="GeneID" id="63830299"/>
<name>A0A165BW56_9APHY</name>
<proteinExistence type="predicted"/>
<dbReference type="InParanoid" id="A0A165BW56"/>
<dbReference type="Proteomes" id="UP000076871">
    <property type="component" value="Unassembled WGS sequence"/>
</dbReference>
<sequence>MSLTVAFLQLTYNRKQGKVNYKGASLAKQLGLPQDTSVGEYEEHLFMLPCLRSVPVILVKKKAAATTKLQKKLKELAKKELAVTSHMLKILPYHFDLITTRTFKCAHIEDLKPEIEHF</sequence>
<dbReference type="EMBL" id="KV427660">
    <property type="protein sequence ID" value="KZT01759.1"/>
    <property type="molecule type" value="Genomic_DNA"/>
</dbReference>